<protein>
    <submittedName>
        <fullName evidence="1">Uncharacterized protein</fullName>
    </submittedName>
</protein>
<proteinExistence type="predicted"/>
<dbReference type="Proteomes" id="UP000707451">
    <property type="component" value="Unassembled WGS sequence"/>
</dbReference>
<evidence type="ECO:0000313" key="2">
    <source>
        <dbReference type="Proteomes" id="UP000707451"/>
    </source>
</evidence>
<dbReference type="EMBL" id="JAHRHY010000014">
    <property type="protein sequence ID" value="KAG9064473.1"/>
    <property type="molecule type" value="Genomic_DNA"/>
</dbReference>
<keyword evidence="2" id="KW-1185">Reference proteome</keyword>
<comment type="caution">
    <text evidence="1">The sequence shown here is derived from an EMBL/GenBank/DDBJ whole genome shotgun (WGS) entry which is preliminary data.</text>
</comment>
<name>A0A9P7XPW2_9FUNG</name>
<gene>
    <name evidence="1" type="ORF">KI688_003663</name>
</gene>
<sequence length="327" mass="37253">MGADWYNFVSMTAAAIPVPKEALQQPFNLPGFKLMTFMHEHYDNKLKEDYNEYHGAIICLADTELLFSSVYVIGPYEIPLYQASCKRMKHLDALMPAGIRESLVSAFEKYTGRKPDVVPGFWTIGATSEYDVQLHMTWSLGTDERIYDGDCDTFCFTVKQDADADKLKCFVAIKNKDGHRRDPDLSDKRPTSLGGELTIMVDRRRIDHYRLKEQLPDDESRGLVDTLITPAAVEMLHNRLAGRLRPIVTTIRSAKEICVESSTVWTQESPKHLEFFTSCPSIKEALWLFLYRHHILDAPSTVLENDVQLVEAAFGCIKPVFVETFKC</sequence>
<evidence type="ECO:0000313" key="1">
    <source>
        <dbReference type="EMBL" id="KAG9064473.1"/>
    </source>
</evidence>
<reference evidence="1" key="1">
    <citation type="submission" date="2021-06" db="EMBL/GenBank/DDBJ databases">
        <title>Genome Sequence of Mortierella hyaline Strain SCG-10, a Cold-Adapted, Nitrate-Reducing Fungus Isolated from Soil in Minnesota, USA.</title>
        <authorList>
            <person name="Aldossari N."/>
        </authorList>
    </citation>
    <scope>NUCLEOTIDE SEQUENCE</scope>
    <source>
        <strain evidence="1">SCG-10</strain>
    </source>
</reference>
<dbReference type="AlphaFoldDB" id="A0A9P7XPW2"/>
<accession>A0A9P7XPW2</accession>
<organism evidence="1 2">
    <name type="scientific">Linnemannia hyalina</name>
    <dbReference type="NCBI Taxonomy" id="64524"/>
    <lineage>
        <taxon>Eukaryota</taxon>
        <taxon>Fungi</taxon>
        <taxon>Fungi incertae sedis</taxon>
        <taxon>Mucoromycota</taxon>
        <taxon>Mortierellomycotina</taxon>
        <taxon>Mortierellomycetes</taxon>
        <taxon>Mortierellales</taxon>
        <taxon>Mortierellaceae</taxon>
        <taxon>Linnemannia</taxon>
    </lineage>
</organism>